<evidence type="ECO:0000256" key="1">
    <source>
        <dbReference type="SAM" id="MobiDB-lite"/>
    </source>
</evidence>
<dbReference type="EMBL" id="KZ819299">
    <property type="protein sequence ID" value="PWN96455.1"/>
    <property type="molecule type" value="Genomic_DNA"/>
</dbReference>
<protein>
    <recommendedName>
        <fullName evidence="4">Homeobox domain-containing protein</fullName>
    </recommendedName>
</protein>
<dbReference type="GeneID" id="37271850"/>
<proteinExistence type="predicted"/>
<feature type="region of interest" description="Disordered" evidence="1">
    <location>
        <begin position="1"/>
        <end position="38"/>
    </location>
</feature>
<name>A0A316Z895_9BASI</name>
<reference evidence="2 3" key="1">
    <citation type="journal article" date="2018" name="Mol. Biol. Evol.">
        <title>Broad Genomic Sampling Reveals a Smut Pathogenic Ancestry of the Fungal Clade Ustilaginomycotina.</title>
        <authorList>
            <person name="Kijpornyongpan T."/>
            <person name="Mondo S.J."/>
            <person name="Barry K."/>
            <person name="Sandor L."/>
            <person name="Lee J."/>
            <person name="Lipzen A."/>
            <person name="Pangilinan J."/>
            <person name="LaButti K."/>
            <person name="Hainaut M."/>
            <person name="Henrissat B."/>
            <person name="Grigoriev I.V."/>
            <person name="Spatafora J.W."/>
            <person name="Aime M.C."/>
        </authorList>
    </citation>
    <scope>NUCLEOTIDE SEQUENCE [LARGE SCALE GENOMIC DNA]</scope>
    <source>
        <strain evidence="2 3">MCA 4186</strain>
    </source>
</reference>
<evidence type="ECO:0000313" key="2">
    <source>
        <dbReference type="EMBL" id="PWN96455.1"/>
    </source>
</evidence>
<dbReference type="Proteomes" id="UP000245946">
    <property type="component" value="Unassembled WGS sequence"/>
</dbReference>
<evidence type="ECO:0000313" key="3">
    <source>
        <dbReference type="Proteomes" id="UP000245946"/>
    </source>
</evidence>
<dbReference type="AlphaFoldDB" id="A0A316Z895"/>
<dbReference type="Gene3D" id="1.10.10.60">
    <property type="entry name" value="Homeodomain-like"/>
    <property type="match status" value="1"/>
</dbReference>
<organism evidence="2 3">
    <name type="scientific">Tilletiopsis washingtonensis</name>
    <dbReference type="NCBI Taxonomy" id="58919"/>
    <lineage>
        <taxon>Eukaryota</taxon>
        <taxon>Fungi</taxon>
        <taxon>Dikarya</taxon>
        <taxon>Basidiomycota</taxon>
        <taxon>Ustilaginomycotina</taxon>
        <taxon>Exobasidiomycetes</taxon>
        <taxon>Entylomatales</taxon>
        <taxon>Entylomatales incertae sedis</taxon>
        <taxon>Tilletiopsis</taxon>
    </lineage>
</organism>
<sequence>MPQKIKSDASTPPPDVKPAKRKLENAQSPAPKRTAVSRWSDAEQYRGLLYAVSRNNVKLSAEEQAELAKLLGRTPSAVQTWWNRTVSAQIRDLYKAPKEQ</sequence>
<keyword evidence="3" id="KW-1185">Reference proteome</keyword>
<dbReference type="RefSeq" id="XP_025596734.1">
    <property type="nucleotide sequence ID" value="XM_025744306.1"/>
</dbReference>
<gene>
    <name evidence="2" type="ORF">FA09DRAFT_340250</name>
</gene>
<evidence type="ECO:0008006" key="4">
    <source>
        <dbReference type="Google" id="ProtNLM"/>
    </source>
</evidence>
<accession>A0A316Z895</accession>